<dbReference type="PANTHER" id="PTHR11941:SF124">
    <property type="entry name" value="ENOYL-COA HYDRATASE ECHA13-RELATED"/>
    <property type="match status" value="1"/>
</dbReference>
<evidence type="ECO:0000313" key="1">
    <source>
        <dbReference type="EMBL" id="EJW20769.1"/>
    </source>
</evidence>
<organism evidence="1 2">
    <name type="scientific">alpha proteobacterium IMCC14465</name>
    <dbReference type="NCBI Taxonomy" id="1220535"/>
    <lineage>
        <taxon>Bacteria</taxon>
        <taxon>Pseudomonadati</taxon>
        <taxon>Pseudomonadota</taxon>
        <taxon>Alphaproteobacteria</taxon>
        <taxon>PS1 clade</taxon>
    </lineage>
</organism>
<dbReference type="Gene3D" id="3.90.226.10">
    <property type="entry name" value="2-enoyl-CoA Hydratase, Chain A, domain 1"/>
    <property type="match status" value="1"/>
</dbReference>
<protein>
    <submittedName>
        <fullName evidence="1">EchA2</fullName>
    </submittedName>
</protein>
<dbReference type="PANTHER" id="PTHR11941">
    <property type="entry name" value="ENOYL-COA HYDRATASE-RELATED"/>
    <property type="match status" value="1"/>
</dbReference>
<dbReference type="CDD" id="cd06558">
    <property type="entry name" value="crotonase-like"/>
    <property type="match status" value="1"/>
</dbReference>
<dbReference type="Pfam" id="PF00378">
    <property type="entry name" value="ECH_1"/>
    <property type="match status" value="1"/>
</dbReference>
<keyword evidence="2" id="KW-1185">Reference proteome</keyword>
<sequence length="292" mass="32548">MTQHMTQHITKGEKQTILTEIDDKLFHITLNRPDKLNALSPLLLAELKEALNEAAANADIAVVVLKSAGPVFSPGYDISEENWIISQFPADYPEGVNLHQDRLDIHELLDYWLELWKYPKPIVARVQGPCLSGAGELIAMSDIVIAGKSARFGHPAARDLGIPPTVFLWPLLIGMRKTKELLYTAKLIDADEAVALGLVNETVADEALDDRVMEVARDIALSPVDHLTLLKESTNCWYENMGFETSARRAADLDAVFHQSPTFKEFFNTVKEKGMKVALEIRQKRFGTSGKK</sequence>
<dbReference type="InterPro" id="IPR001753">
    <property type="entry name" value="Enoyl-CoA_hydra/iso"/>
</dbReference>
<proteinExistence type="predicted"/>
<accession>J9DYN2</accession>
<dbReference type="AlphaFoldDB" id="J9DYN2"/>
<name>J9DYN2_9PROT</name>
<dbReference type="GO" id="GO:0006635">
    <property type="term" value="P:fatty acid beta-oxidation"/>
    <property type="evidence" value="ECO:0007669"/>
    <property type="project" value="TreeGrafter"/>
</dbReference>
<dbReference type="STRING" id="1220535.IMCC14465_05650"/>
<dbReference type="Proteomes" id="UP000004836">
    <property type="component" value="Unassembled WGS sequence"/>
</dbReference>
<reference evidence="1 2" key="1">
    <citation type="journal article" date="2012" name="J. Bacteriol.">
        <title>Genome Sequence of Strain IMCC14465, Isolated from the East Sea, Belonging to the PS1 Clade of Alphaproteobacteria.</title>
        <authorList>
            <person name="Yang S.J."/>
            <person name="Kang I."/>
            <person name="Cho J.C."/>
        </authorList>
    </citation>
    <scope>NUCLEOTIDE SEQUENCE [LARGE SCALE GENOMIC DNA]</scope>
    <source>
        <strain evidence="1 2">IMCC14465</strain>
    </source>
</reference>
<dbReference type="SUPFAM" id="SSF52096">
    <property type="entry name" value="ClpP/crotonase"/>
    <property type="match status" value="1"/>
</dbReference>
<comment type="caution">
    <text evidence="1">The sequence shown here is derived from an EMBL/GenBank/DDBJ whole genome shotgun (WGS) entry which is preliminary data.</text>
</comment>
<dbReference type="eggNOG" id="COG1024">
    <property type="taxonomic scope" value="Bacteria"/>
</dbReference>
<evidence type="ECO:0000313" key="2">
    <source>
        <dbReference type="Proteomes" id="UP000004836"/>
    </source>
</evidence>
<gene>
    <name evidence="1" type="ORF">IMCC14465_05650</name>
</gene>
<dbReference type="EMBL" id="ALYF01000003">
    <property type="protein sequence ID" value="EJW20769.1"/>
    <property type="molecule type" value="Genomic_DNA"/>
</dbReference>
<dbReference type="InterPro" id="IPR029045">
    <property type="entry name" value="ClpP/crotonase-like_dom_sf"/>
</dbReference>
<dbReference type="GO" id="GO:0003824">
    <property type="term" value="F:catalytic activity"/>
    <property type="evidence" value="ECO:0007669"/>
    <property type="project" value="UniProtKB-ARBA"/>
</dbReference>